<dbReference type="EMBL" id="PJEX01000367">
    <property type="protein sequence ID" value="TKW50714.1"/>
    <property type="molecule type" value="Genomic_DNA"/>
</dbReference>
<comment type="caution">
    <text evidence="1">The sequence shown here is derived from an EMBL/GenBank/DDBJ whole genome shotgun (WGS) entry which is preliminary data.</text>
</comment>
<keyword evidence="2" id="KW-1185">Reference proteome</keyword>
<organism evidence="1 2">
    <name type="scientific">Colletotrichum tanaceti</name>
    <dbReference type="NCBI Taxonomy" id="1306861"/>
    <lineage>
        <taxon>Eukaryota</taxon>
        <taxon>Fungi</taxon>
        <taxon>Dikarya</taxon>
        <taxon>Ascomycota</taxon>
        <taxon>Pezizomycotina</taxon>
        <taxon>Sordariomycetes</taxon>
        <taxon>Hypocreomycetidae</taxon>
        <taxon>Glomerellales</taxon>
        <taxon>Glomerellaceae</taxon>
        <taxon>Colletotrichum</taxon>
        <taxon>Colletotrichum destructivum species complex</taxon>
    </lineage>
</organism>
<feature type="non-terminal residue" evidence="1">
    <location>
        <position position="52"/>
    </location>
</feature>
<dbReference type="AlphaFoldDB" id="A0A4U6X6K0"/>
<accession>A0A4U6X6K0</accession>
<name>A0A4U6X6K0_9PEZI</name>
<dbReference type="Proteomes" id="UP000310108">
    <property type="component" value="Unassembled WGS sequence"/>
</dbReference>
<evidence type="ECO:0000313" key="1">
    <source>
        <dbReference type="EMBL" id="TKW50714.1"/>
    </source>
</evidence>
<protein>
    <submittedName>
        <fullName evidence="1">Uncharacterized protein</fullName>
    </submittedName>
</protein>
<proteinExistence type="predicted"/>
<sequence length="52" mass="5774">MCARAVRGPPPSWHTLSQTCRLGPLARRVRNGACLPARCTRRPFKRSLRGTG</sequence>
<evidence type="ECO:0000313" key="2">
    <source>
        <dbReference type="Proteomes" id="UP000310108"/>
    </source>
</evidence>
<gene>
    <name evidence="1" type="ORF">CTA1_561</name>
</gene>
<reference evidence="1 2" key="1">
    <citation type="journal article" date="2019" name="PLoS ONE">
        <title>Comparative genome analysis indicates high evolutionary potential of pathogenicity genes in Colletotrichum tanaceti.</title>
        <authorList>
            <person name="Lelwala R.V."/>
            <person name="Korhonen P.K."/>
            <person name="Young N.D."/>
            <person name="Scott J.B."/>
            <person name="Ades P.A."/>
            <person name="Gasser R.B."/>
            <person name="Taylor P.W.J."/>
        </authorList>
    </citation>
    <scope>NUCLEOTIDE SEQUENCE [LARGE SCALE GENOMIC DNA]</scope>
    <source>
        <strain evidence="1">BRIP57314</strain>
    </source>
</reference>